<evidence type="ECO:0000313" key="3">
    <source>
        <dbReference type="Proteomes" id="UP000239872"/>
    </source>
</evidence>
<dbReference type="RefSeq" id="WP_105039981.1">
    <property type="nucleotide sequence ID" value="NZ_PPSL01000004.1"/>
</dbReference>
<reference evidence="2 3" key="1">
    <citation type="submission" date="2018-01" db="EMBL/GenBank/DDBJ databases">
        <title>A novel member of the phylum Bacteroidetes isolated from glacier ice.</title>
        <authorList>
            <person name="Liu Q."/>
            <person name="Xin Y.-H."/>
        </authorList>
    </citation>
    <scope>NUCLEOTIDE SEQUENCE [LARGE SCALE GENOMIC DNA]</scope>
    <source>
        <strain evidence="2 3">RB1R16</strain>
    </source>
</reference>
<dbReference type="AlphaFoldDB" id="A0A2S7SSR6"/>
<protein>
    <recommendedName>
        <fullName evidence="4">Type II toxin-antitoxin system RelE/ParE family toxin</fullName>
    </recommendedName>
</protein>
<dbReference type="EMBL" id="PPSL01000004">
    <property type="protein sequence ID" value="PQJ09972.1"/>
    <property type="molecule type" value="Genomic_DNA"/>
</dbReference>
<keyword evidence="3" id="KW-1185">Reference proteome</keyword>
<dbReference type="Proteomes" id="UP000239872">
    <property type="component" value="Unassembled WGS sequence"/>
</dbReference>
<sequence length="99" mass="11637">MQEYKPILTPRAISEIQKAVDYYNGQLHGLGKRFYQDFKKQVKAISTNPFSRAVRYNDIRFAVLDKFPYAAHYTIIDKNIVILAVLSMYQDPQSNWVNY</sequence>
<organism evidence="2 3">
    <name type="scientific">Flavipsychrobacter stenotrophus</name>
    <dbReference type="NCBI Taxonomy" id="2077091"/>
    <lineage>
        <taxon>Bacteria</taxon>
        <taxon>Pseudomonadati</taxon>
        <taxon>Bacteroidota</taxon>
        <taxon>Chitinophagia</taxon>
        <taxon>Chitinophagales</taxon>
        <taxon>Chitinophagaceae</taxon>
        <taxon>Flavipsychrobacter</taxon>
    </lineage>
</organism>
<comment type="caution">
    <text evidence="2">The sequence shown here is derived from an EMBL/GenBank/DDBJ whole genome shotgun (WGS) entry which is preliminary data.</text>
</comment>
<evidence type="ECO:0000313" key="2">
    <source>
        <dbReference type="EMBL" id="PQJ09972.1"/>
    </source>
</evidence>
<dbReference type="Gene3D" id="3.30.2310.20">
    <property type="entry name" value="RelE-like"/>
    <property type="match status" value="1"/>
</dbReference>
<dbReference type="OrthoDB" id="595476at2"/>
<evidence type="ECO:0000256" key="1">
    <source>
        <dbReference type="ARBA" id="ARBA00022649"/>
    </source>
</evidence>
<dbReference type="Pfam" id="PF05016">
    <property type="entry name" value="ParE_toxin"/>
    <property type="match status" value="1"/>
</dbReference>
<keyword evidence="1" id="KW-1277">Toxin-antitoxin system</keyword>
<proteinExistence type="predicted"/>
<gene>
    <name evidence="2" type="ORF">CJD36_014835</name>
</gene>
<evidence type="ECO:0008006" key="4">
    <source>
        <dbReference type="Google" id="ProtNLM"/>
    </source>
</evidence>
<name>A0A2S7SSR6_9BACT</name>
<dbReference type="InterPro" id="IPR035093">
    <property type="entry name" value="RelE/ParE_toxin_dom_sf"/>
</dbReference>
<dbReference type="InterPro" id="IPR007712">
    <property type="entry name" value="RelE/ParE_toxin"/>
</dbReference>
<accession>A0A2S7SSR6</accession>